<gene>
    <name evidence="2" type="ORF">P280DRAFT_506394</name>
</gene>
<reference evidence="2" key="1">
    <citation type="journal article" date="2020" name="Stud. Mycol.">
        <title>101 Dothideomycetes genomes: a test case for predicting lifestyles and emergence of pathogens.</title>
        <authorList>
            <person name="Haridas S."/>
            <person name="Albert R."/>
            <person name="Binder M."/>
            <person name="Bloem J."/>
            <person name="Labutti K."/>
            <person name="Salamov A."/>
            <person name="Andreopoulos B."/>
            <person name="Baker S."/>
            <person name="Barry K."/>
            <person name="Bills G."/>
            <person name="Bluhm B."/>
            <person name="Cannon C."/>
            <person name="Castanera R."/>
            <person name="Culley D."/>
            <person name="Daum C."/>
            <person name="Ezra D."/>
            <person name="Gonzalez J."/>
            <person name="Henrissat B."/>
            <person name="Kuo A."/>
            <person name="Liang C."/>
            <person name="Lipzen A."/>
            <person name="Lutzoni F."/>
            <person name="Magnuson J."/>
            <person name="Mondo S."/>
            <person name="Nolan M."/>
            <person name="Ohm R."/>
            <person name="Pangilinan J."/>
            <person name="Park H.-J."/>
            <person name="Ramirez L."/>
            <person name="Alfaro M."/>
            <person name="Sun H."/>
            <person name="Tritt A."/>
            <person name="Yoshinaga Y."/>
            <person name="Zwiers L.-H."/>
            <person name="Turgeon B."/>
            <person name="Goodwin S."/>
            <person name="Spatafora J."/>
            <person name="Crous P."/>
            <person name="Grigoriev I."/>
        </authorList>
    </citation>
    <scope>NUCLEOTIDE SEQUENCE</scope>
    <source>
        <strain evidence="2">CBS 473.64</strain>
    </source>
</reference>
<feature type="signal peptide" evidence="1">
    <location>
        <begin position="1"/>
        <end position="18"/>
    </location>
</feature>
<sequence>MNSITSILVLAFAATSMAAEVCRSGSGDLGQSRVLLCKEVGCTGSPETGAQLQIGVNYGTCCDIPTTFANQVAAVSPNSEINCTLFDNTNCTGTSVTVTGRVNDLGSFRNRAESLTCVHK</sequence>
<dbReference type="Gene3D" id="2.60.20.10">
    <property type="entry name" value="Crystallins"/>
    <property type="match status" value="1"/>
</dbReference>
<keyword evidence="3" id="KW-1185">Reference proteome</keyword>
<protein>
    <submittedName>
        <fullName evidence="2">Uncharacterized protein</fullName>
    </submittedName>
</protein>
<keyword evidence="1" id="KW-0732">Signal</keyword>
<dbReference type="AlphaFoldDB" id="A0A6A6S649"/>
<feature type="chain" id="PRO_5025526908" evidence="1">
    <location>
        <begin position="19"/>
        <end position="120"/>
    </location>
</feature>
<evidence type="ECO:0000313" key="2">
    <source>
        <dbReference type="EMBL" id="KAF2641898.1"/>
    </source>
</evidence>
<organism evidence="2 3">
    <name type="scientific">Massarina eburnea CBS 473.64</name>
    <dbReference type="NCBI Taxonomy" id="1395130"/>
    <lineage>
        <taxon>Eukaryota</taxon>
        <taxon>Fungi</taxon>
        <taxon>Dikarya</taxon>
        <taxon>Ascomycota</taxon>
        <taxon>Pezizomycotina</taxon>
        <taxon>Dothideomycetes</taxon>
        <taxon>Pleosporomycetidae</taxon>
        <taxon>Pleosporales</taxon>
        <taxon>Massarineae</taxon>
        <taxon>Massarinaceae</taxon>
        <taxon>Massarina</taxon>
    </lineage>
</organism>
<accession>A0A6A6S649</accession>
<dbReference type="EMBL" id="MU006782">
    <property type="protein sequence ID" value="KAF2641898.1"/>
    <property type="molecule type" value="Genomic_DNA"/>
</dbReference>
<proteinExistence type="predicted"/>
<dbReference type="Proteomes" id="UP000799753">
    <property type="component" value="Unassembled WGS sequence"/>
</dbReference>
<evidence type="ECO:0000313" key="3">
    <source>
        <dbReference type="Proteomes" id="UP000799753"/>
    </source>
</evidence>
<evidence type="ECO:0000256" key="1">
    <source>
        <dbReference type="SAM" id="SignalP"/>
    </source>
</evidence>
<name>A0A6A6S649_9PLEO</name>
<dbReference type="OrthoDB" id="5401396at2759"/>